<feature type="binding site" evidence="8">
    <location>
        <begin position="17"/>
        <end position="24"/>
    </location>
    <ligand>
        <name>GTP</name>
        <dbReference type="ChEBI" id="CHEBI:37565"/>
    </ligand>
</feature>
<dbReference type="GO" id="GO:0005737">
    <property type="term" value="C:cytoplasm"/>
    <property type="evidence" value="ECO:0007669"/>
    <property type="project" value="UniProtKB-SubCell"/>
</dbReference>
<dbReference type="FunFam" id="3.30.70.240:FF:000001">
    <property type="entry name" value="Elongation factor G"/>
    <property type="match status" value="1"/>
</dbReference>
<dbReference type="GO" id="GO:0097216">
    <property type="term" value="F:guanosine tetraphosphate binding"/>
    <property type="evidence" value="ECO:0007669"/>
    <property type="project" value="UniProtKB-ARBA"/>
</dbReference>
<feature type="domain" description="Tr-type G" evidence="9">
    <location>
        <begin position="8"/>
        <end position="296"/>
    </location>
</feature>
<dbReference type="Gene3D" id="3.30.70.870">
    <property type="entry name" value="Elongation Factor G (Translational Gtpase), domain 3"/>
    <property type="match status" value="1"/>
</dbReference>
<dbReference type="NCBIfam" id="NF009381">
    <property type="entry name" value="PRK12740.1-5"/>
    <property type="match status" value="1"/>
</dbReference>
<dbReference type="InterPro" id="IPR009000">
    <property type="entry name" value="Transl_B-barrel_sf"/>
</dbReference>
<dbReference type="SUPFAM" id="SSF50447">
    <property type="entry name" value="Translation proteins"/>
    <property type="match status" value="1"/>
</dbReference>
<dbReference type="InterPro" id="IPR004540">
    <property type="entry name" value="Transl_elong_EFG/EF2"/>
</dbReference>
<keyword evidence="11" id="KW-1185">Reference proteome</keyword>
<dbReference type="Pfam" id="PF00009">
    <property type="entry name" value="GTP_EFTU"/>
    <property type="match status" value="1"/>
</dbReference>
<evidence type="ECO:0000256" key="2">
    <source>
        <dbReference type="ARBA" id="ARBA00017872"/>
    </source>
</evidence>
<dbReference type="RefSeq" id="WP_193081199.1">
    <property type="nucleotide sequence ID" value="NZ_CP045201.1"/>
</dbReference>
<dbReference type="GO" id="GO:0005525">
    <property type="term" value="F:GTP binding"/>
    <property type="evidence" value="ECO:0007669"/>
    <property type="project" value="UniProtKB-UniRule"/>
</dbReference>
<dbReference type="InterPro" id="IPR000640">
    <property type="entry name" value="EFG_V-like"/>
</dbReference>
<comment type="function">
    <text evidence="7 8">Catalyzes the GTP-dependent ribosomal translocation step during translation elongation. During this step, the ribosome changes from the pre-translocational (PRE) to the post-translocational (POST) state as the newly formed A-site-bound peptidyl-tRNA and P-site-bound deacylated tRNA move to the P and E sites, respectively. Catalyzes the coordinated movement of the two tRNA molecules, the mRNA and conformational changes in the ribosome.</text>
</comment>
<evidence type="ECO:0000313" key="10">
    <source>
        <dbReference type="EMBL" id="QOL82838.1"/>
    </source>
</evidence>
<dbReference type="FunFam" id="2.40.30.10:FF:000006">
    <property type="entry name" value="Elongation factor G"/>
    <property type="match status" value="1"/>
</dbReference>
<evidence type="ECO:0000256" key="6">
    <source>
        <dbReference type="ARBA" id="ARBA00023134"/>
    </source>
</evidence>
<organism evidence="10 11">
    <name type="scientific">Pseudooceanicola spongiae</name>
    <dbReference type="NCBI Taxonomy" id="2613965"/>
    <lineage>
        <taxon>Bacteria</taxon>
        <taxon>Pseudomonadati</taxon>
        <taxon>Pseudomonadota</taxon>
        <taxon>Alphaproteobacteria</taxon>
        <taxon>Rhodobacterales</taxon>
        <taxon>Paracoccaceae</taxon>
        <taxon>Pseudooceanicola</taxon>
    </lineage>
</organism>
<dbReference type="CDD" id="cd01886">
    <property type="entry name" value="EF-G"/>
    <property type="match status" value="1"/>
</dbReference>
<dbReference type="FunFam" id="3.30.70.870:FF:000001">
    <property type="entry name" value="Elongation factor G"/>
    <property type="match status" value="1"/>
</dbReference>
<dbReference type="PANTHER" id="PTHR43261:SF1">
    <property type="entry name" value="RIBOSOME-RELEASING FACTOR 2, MITOCHONDRIAL"/>
    <property type="match status" value="1"/>
</dbReference>
<keyword evidence="3 8" id="KW-0547">Nucleotide-binding</keyword>
<dbReference type="EMBL" id="CP045201">
    <property type="protein sequence ID" value="QOL82838.1"/>
    <property type="molecule type" value="Genomic_DNA"/>
</dbReference>
<dbReference type="CDD" id="cd01434">
    <property type="entry name" value="EFG_mtEFG1_IV"/>
    <property type="match status" value="1"/>
</dbReference>
<dbReference type="InterPro" id="IPR009022">
    <property type="entry name" value="EFG_III"/>
</dbReference>
<dbReference type="Gene3D" id="3.30.70.240">
    <property type="match status" value="1"/>
</dbReference>
<dbReference type="InterPro" id="IPR005225">
    <property type="entry name" value="Small_GTP-bd"/>
</dbReference>
<dbReference type="HAMAP" id="MF_00054_B">
    <property type="entry name" value="EF_G_EF_2_B"/>
    <property type="match status" value="1"/>
</dbReference>
<evidence type="ECO:0000256" key="4">
    <source>
        <dbReference type="ARBA" id="ARBA00022768"/>
    </source>
</evidence>
<comment type="subcellular location">
    <subcellularLocation>
        <location evidence="8">Cytoplasm</location>
    </subcellularLocation>
</comment>
<dbReference type="InterPro" id="IPR000795">
    <property type="entry name" value="T_Tr_GTP-bd_dom"/>
</dbReference>
<dbReference type="InterPro" id="IPR014721">
    <property type="entry name" value="Ribsml_uS5_D2-typ_fold_subgr"/>
</dbReference>
<keyword evidence="8" id="KW-0963">Cytoplasm</keyword>
<dbReference type="Pfam" id="PF14492">
    <property type="entry name" value="EFG_III"/>
    <property type="match status" value="1"/>
</dbReference>
<dbReference type="Gene3D" id="3.30.230.10">
    <property type="match status" value="1"/>
</dbReference>
<dbReference type="GO" id="GO:0003746">
    <property type="term" value="F:translation elongation factor activity"/>
    <property type="evidence" value="ECO:0007669"/>
    <property type="project" value="UniProtKB-UniRule"/>
</dbReference>
<dbReference type="Pfam" id="PF00679">
    <property type="entry name" value="EFG_C"/>
    <property type="match status" value="1"/>
</dbReference>
<dbReference type="Gene3D" id="2.40.30.10">
    <property type="entry name" value="Translation factors"/>
    <property type="match status" value="1"/>
</dbReference>
<dbReference type="InterPro" id="IPR035649">
    <property type="entry name" value="EFG_V"/>
</dbReference>
<dbReference type="Pfam" id="PF22042">
    <property type="entry name" value="EF-G_D2"/>
    <property type="match status" value="1"/>
</dbReference>
<dbReference type="SUPFAM" id="SSF52540">
    <property type="entry name" value="P-loop containing nucleoside triphosphate hydrolases"/>
    <property type="match status" value="1"/>
</dbReference>
<dbReference type="GO" id="GO:0003924">
    <property type="term" value="F:GTPase activity"/>
    <property type="evidence" value="ECO:0007669"/>
    <property type="project" value="InterPro"/>
</dbReference>
<dbReference type="FunFam" id="3.30.230.10:FF:000003">
    <property type="entry name" value="Elongation factor G"/>
    <property type="match status" value="1"/>
</dbReference>
<dbReference type="SUPFAM" id="SSF54980">
    <property type="entry name" value="EF-G C-terminal domain-like"/>
    <property type="match status" value="2"/>
</dbReference>
<dbReference type="InterPro" id="IPR035647">
    <property type="entry name" value="EFG_III/V"/>
</dbReference>
<name>A0A7L9WTI8_9RHOB</name>
<dbReference type="InterPro" id="IPR047872">
    <property type="entry name" value="EFG_IV"/>
</dbReference>
<dbReference type="Gene3D" id="3.40.50.300">
    <property type="entry name" value="P-loop containing nucleotide triphosphate hydrolases"/>
    <property type="match status" value="1"/>
</dbReference>
<dbReference type="SMART" id="SM00889">
    <property type="entry name" value="EFG_IV"/>
    <property type="match status" value="1"/>
</dbReference>
<dbReference type="Pfam" id="PF03764">
    <property type="entry name" value="EFG_IV"/>
    <property type="match status" value="1"/>
</dbReference>
<keyword evidence="6 8" id="KW-0342">GTP-binding</keyword>
<dbReference type="PANTHER" id="PTHR43261">
    <property type="entry name" value="TRANSLATION ELONGATION FACTOR G-RELATED"/>
    <property type="match status" value="1"/>
</dbReference>
<evidence type="ECO:0000313" key="11">
    <source>
        <dbReference type="Proteomes" id="UP000594118"/>
    </source>
</evidence>
<accession>A0A7L9WTI8</accession>
<dbReference type="CDD" id="cd16262">
    <property type="entry name" value="EFG_III"/>
    <property type="match status" value="1"/>
</dbReference>
<dbReference type="SUPFAM" id="SSF54211">
    <property type="entry name" value="Ribosomal protein S5 domain 2-like"/>
    <property type="match status" value="1"/>
</dbReference>
<feature type="binding site" evidence="8">
    <location>
        <begin position="94"/>
        <end position="98"/>
    </location>
    <ligand>
        <name>GTP</name>
        <dbReference type="ChEBI" id="CHEBI:37565"/>
    </ligand>
</feature>
<reference evidence="10 11" key="1">
    <citation type="submission" date="2019-10" db="EMBL/GenBank/DDBJ databases">
        <title>Pseudopuniceibacterium sp. HQ09 islated from Antarctica.</title>
        <authorList>
            <person name="Liao L."/>
            <person name="Su S."/>
            <person name="Chen B."/>
            <person name="Yu Y."/>
        </authorList>
    </citation>
    <scope>NUCLEOTIDE SEQUENCE [LARGE SCALE GENOMIC DNA]</scope>
    <source>
        <strain evidence="10 11">HQ09</strain>
    </source>
</reference>
<dbReference type="PRINTS" id="PR00315">
    <property type="entry name" value="ELONGATNFCT"/>
</dbReference>
<dbReference type="NCBIfam" id="TIGR00231">
    <property type="entry name" value="small_GTP"/>
    <property type="match status" value="1"/>
</dbReference>
<dbReference type="KEGG" id="pshq:F3W81_19610"/>
<dbReference type="InterPro" id="IPR053905">
    <property type="entry name" value="EF-G-like_DII"/>
</dbReference>
<dbReference type="CDD" id="cd03713">
    <property type="entry name" value="EFG_mtEFG_C"/>
    <property type="match status" value="1"/>
</dbReference>
<dbReference type="AlphaFoldDB" id="A0A7L9WTI8"/>
<dbReference type="InterPro" id="IPR020568">
    <property type="entry name" value="Ribosomal_Su5_D2-typ_SF"/>
</dbReference>
<evidence type="ECO:0000256" key="3">
    <source>
        <dbReference type="ARBA" id="ARBA00022741"/>
    </source>
</evidence>
<dbReference type="InterPro" id="IPR031157">
    <property type="entry name" value="G_TR_CS"/>
</dbReference>
<dbReference type="NCBIfam" id="TIGR00484">
    <property type="entry name" value="EF-G"/>
    <property type="match status" value="1"/>
</dbReference>
<protein>
    <recommendedName>
        <fullName evidence="2 8">Elongation factor G</fullName>
        <shortName evidence="8">EF-G</shortName>
    </recommendedName>
</protein>
<evidence type="ECO:0000256" key="5">
    <source>
        <dbReference type="ARBA" id="ARBA00022917"/>
    </source>
</evidence>
<proteinExistence type="inferred from homology"/>
<dbReference type="InterPro" id="IPR005517">
    <property type="entry name" value="Transl_elong_EFG/EF2_IV"/>
</dbReference>
<evidence type="ECO:0000256" key="1">
    <source>
        <dbReference type="ARBA" id="ARBA00005870"/>
    </source>
</evidence>
<dbReference type="GO" id="GO:0032790">
    <property type="term" value="P:ribosome disassembly"/>
    <property type="evidence" value="ECO:0007669"/>
    <property type="project" value="TreeGrafter"/>
</dbReference>
<dbReference type="FunFam" id="3.40.50.300:FF:000029">
    <property type="entry name" value="Elongation factor G"/>
    <property type="match status" value="1"/>
</dbReference>
<dbReference type="Proteomes" id="UP000594118">
    <property type="component" value="Chromosome"/>
</dbReference>
<keyword evidence="4 8" id="KW-0251">Elongation factor</keyword>
<sequence>MARDYPLERYRNFGIMAHIDAGKTTCSERILYYTGKSHNIGEVHDGAATMDWMEQEQERGITITSAATTTFWQWQEDPTAEGTYDTKYRMNIIDTPGHVDFTIEVERSLAVLDGAVCVLDANAGVEPQTETVWRQADRYKVPRIVFVNKMDKIGADFFNCVKMVADRTGAIPAPIQIPIGSETELEGMIDLVTMEEWVWKGEDLGASWVRQPIREDLQDLADEWRANLIECAVEMDDGAMEDYLEGKEPDIASLRALIRKGTLALAFVPVLCGSAFKNKGVQPLLNAVVDYLPSPMDVVDYMGFRPGDETETRDLPRRADDNMPFAGLAFKIMNDPFVGSLTFVRVYSGMLKKGDSLQNSTKGKKERVGRMMMMHSNNREEIEEAFSGDIIALAGLKDTTTGDTLCDPKDPVVLETMTFPDPVIEIAVEPKTKGDQEKMSAGLARLAAEDPSFRVETDLESGQTIMKGMGELHLDILVDRLRREFKVEANIGAPQVAYRETISKQVEHTYTHKKQSGGSGQFGEVKLIITPTEPGEGYSFESKIVGGSVPKEYVPGVEKGIKSVMDSGPLAGFPVIDFKVALIDGKFHDVDSSVLAFEIAARMCMREGMRKAGAKLLEPIMKVEVITPEEYTGGIIGDLTSRRGQVTGQENRGNAVAIDCFVPLANMFGYINTLRSMSSGRAQFTMQFDHYDPVPSNISDEIQKKYA</sequence>
<evidence type="ECO:0000259" key="9">
    <source>
        <dbReference type="PROSITE" id="PS51722"/>
    </source>
</evidence>
<dbReference type="CDD" id="cd04088">
    <property type="entry name" value="EFG_mtEFG_II"/>
    <property type="match status" value="1"/>
</dbReference>
<keyword evidence="5 8" id="KW-0648">Protein biosynthesis</keyword>
<gene>
    <name evidence="8 10" type="primary">fusA</name>
    <name evidence="10" type="ORF">F3W81_19610</name>
</gene>
<evidence type="ECO:0000256" key="8">
    <source>
        <dbReference type="HAMAP-Rule" id="MF_00054"/>
    </source>
</evidence>
<dbReference type="InterPro" id="IPR027417">
    <property type="entry name" value="P-loop_NTPase"/>
</dbReference>
<comment type="similarity">
    <text evidence="1 8">Belongs to the TRAFAC class translation factor GTPase superfamily. Classic translation factor GTPase family. EF-G/EF-2 subfamily.</text>
</comment>
<dbReference type="InterPro" id="IPR041095">
    <property type="entry name" value="EFG_II"/>
</dbReference>
<feature type="binding site" evidence="8">
    <location>
        <begin position="148"/>
        <end position="151"/>
    </location>
    <ligand>
        <name>GTP</name>
        <dbReference type="ChEBI" id="CHEBI:37565"/>
    </ligand>
</feature>
<dbReference type="SMART" id="SM00838">
    <property type="entry name" value="EFG_C"/>
    <property type="match status" value="1"/>
</dbReference>
<dbReference type="PROSITE" id="PS00301">
    <property type="entry name" value="G_TR_1"/>
    <property type="match status" value="1"/>
</dbReference>
<dbReference type="PROSITE" id="PS51722">
    <property type="entry name" value="G_TR_2"/>
    <property type="match status" value="1"/>
</dbReference>
<evidence type="ECO:0000256" key="7">
    <source>
        <dbReference type="ARBA" id="ARBA00024731"/>
    </source>
</evidence>